<dbReference type="EMBL" id="CP111017">
    <property type="protein sequence ID" value="WAR07526.1"/>
    <property type="molecule type" value="Genomic_DNA"/>
</dbReference>
<evidence type="ECO:0000259" key="1">
    <source>
        <dbReference type="Pfam" id="PF09588"/>
    </source>
</evidence>
<sequence length="275" mass="31223">MPPTETNVKEETVNQSDTPEWFEQRNGRITASNFKRVCTRVDTLKQNEIKDAAKLVNSILGKDKPVKTKAMKHGIALEAFAKKEYKKIMKKTHKKFSSINTGLQISADKPFLAASVDLETSCKCCGEGLCEIKCPETIKDQKQPHENVKYIKENDGIGQMAISKRDHCDFFVFTYHGSLCIRVPFSAEFWATMEEKLPWFWMEHVLCNLMDGINGKENACIGEANVKQKAEKFTPFSKKDVSSNGNRTLEKNLKSTTTVCLFLQTSLFVEPCSWM</sequence>
<dbReference type="Gene3D" id="3.90.320.10">
    <property type="match status" value="1"/>
</dbReference>
<dbReference type="InterPro" id="IPR011604">
    <property type="entry name" value="PDDEXK-like_dom_sf"/>
</dbReference>
<dbReference type="Pfam" id="PF09588">
    <property type="entry name" value="YqaJ"/>
    <property type="match status" value="1"/>
</dbReference>
<gene>
    <name evidence="2" type="ORF">MAR_017484</name>
</gene>
<name>A0ABY7EK02_MYAAR</name>
<keyword evidence="3" id="KW-1185">Reference proteome</keyword>
<feature type="domain" description="YqaJ viral recombinase" evidence="1">
    <location>
        <begin position="20"/>
        <end position="141"/>
    </location>
</feature>
<dbReference type="SUPFAM" id="SSF52980">
    <property type="entry name" value="Restriction endonuclease-like"/>
    <property type="match status" value="1"/>
</dbReference>
<dbReference type="InterPro" id="IPR019080">
    <property type="entry name" value="YqaJ_viral_recombinase"/>
</dbReference>
<proteinExistence type="predicted"/>
<protein>
    <recommendedName>
        <fullName evidence="1">YqaJ viral recombinase domain-containing protein</fullName>
    </recommendedName>
</protein>
<evidence type="ECO:0000313" key="2">
    <source>
        <dbReference type="EMBL" id="WAR07526.1"/>
    </source>
</evidence>
<dbReference type="InterPro" id="IPR011335">
    <property type="entry name" value="Restrct_endonuc-II-like"/>
</dbReference>
<dbReference type="PANTHER" id="PTHR46609:SF8">
    <property type="entry name" value="YQAJ VIRAL RECOMBINASE DOMAIN-CONTAINING PROTEIN"/>
    <property type="match status" value="1"/>
</dbReference>
<organism evidence="2 3">
    <name type="scientific">Mya arenaria</name>
    <name type="common">Soft-shell clam</name>
    <dbReference type="NCBI Taxonomy" id="6604"/>
    <lineage>
        <taxon>Eukaryota</taxon>
        <taxon>Metazoa</taxon>
        <taxon>Spiralia</taxon>
        <taxon>Lophotrochozoa</taxon>
        <taxon>Mollusca</taxon>
        <taxon>Bivalvia</taxon>
        <taxon>Autobranchia</taxon>
        <taxon>Heteroconchia</taxon>
        <taxon>Euheterodonta</taxon>
        <taxon>Imparidentia</taxon>
        <taxon>Neoheterodontei</taxon>
        <taxon>Myida</taxon>
        <taxon>Myoidea</taxon>
        <taxon>Myidae</taxon>
        <taxon>Mya</taxon>
    </lineage>
</organism>
<dbReference type="CDD" id="cd22343">
    <property type="entry name" value="PDDEXK_lambda_exonuclease-like"/>
    <property type="match status" value="1"/>
</dbReference>
<dbReference type="PANTHER" id="PTHR46609">
    <property type="entry name" value="EXONUCLEASE, PHAGE-TYPE/RECB, C-TERMINAL DOMAIN-CONTAINING PROTEIN"/>
    <property type="match status" value="1"/>
</dbReference>
<accession>A0ABY7EK02</accession>
<evidence type="ECO:0000313" key="3">
    <source>
        <dbReference type="Proteomes" id="UP001164746"/>
    </source>
</evidence>
<reference evidence="2" key="1">
    <citation type="submission" date="2022-11" db="EMBL/GenBank/DDBJ databases">
        <title>Centuries of genome instability and evolution in soft-shell clam transmissible cancer (bioRxiv).</title>
        <authorList>
            <person name="Hart S.F.M."/>
            <person name="Yonemitsu M.A."/>
            <person name="Giersch R.M."/>
            <person name="Beal B.F."/>
            <person name="Arriagada G."/>
            <person name="Davis B.W."/>
            <person name="Ostrander E.A."/>
            <person name="Goff S.P."/>
            <person name="Metzger M.J."/>
        </authorList>
    </citation>
    <scope>NUCLEOTIDE SEQUENCE</scope>
    <source>
        <strain evidence="2">MELC-2E11</strain>
        <tissue evidence="2">Siphon/mantle</tissue>
    </source>
</reference>
<dbReference type="InterPro" id="IPR051703">
    <property type="entry name" value="NF-kappa-B_Signaling_Reg"/>
</dbReference>
<dbReference type="Proteomes" id="UP001164746">
    <property type="component" value="Chromosome 6"/>
</dbReference>